<evidence type="ECO:0000313" key="2">
    <source>
        <dbReference type="EMBL" id="QIG81025.1"/>
    </source>
</evidence>
<dbReference type="RefSeq" id="WP_165327952.1">
    <property type="nucleotide sequence ID" value="NZ_CP049109.1"/>
</dbReference>
<feature type="compositionally biased region" description="Basic and acidic residues" evidence="1">
    <location>
        <begin position="1"/>
        <end position="15"/>
    </location>
</feature>
<name>A0A6G6Y7X1_9SPHN</name>
<evidence type="ECO:0000313" key="3">
    <source>
        <dbReference type="Proteomes" id="UP000501568"/>
    </source>
</evidence>
<evidence type="ECO:0000256" key="1">
    <source>
        <dbReference type="SAM" id="MobiDB-lite"/>
    </source>
</evidence>
<reference evidence="2 3" key="1">
    <citation type="submission" date="2020-02" db="EMBL/GenBank/DDBJ databases">
        <authorList>
            <person name="Zheng R.K."/>
            <person name="Sun C.M."/>
        </authorList>
    </citation>
    <scope>NUCLEOTIDE SEQUENCE [LARGE SCALE GENOMIC DNA]</scope>
    <source>
        <strain evidence="3">zrk23</strain>
    </source>
</reference>
<dbReference type="AlphaFoldDB" id="A0A6G6Y7X1"/>
<dbReference type="KEGG" id="spzr:G5C33_15335"/>
<accession>A0A6G6Y7X1</accession>
<dbReference type="EMBL" id="CP049109">
    <property type="protein sequence ID" value="QIG81025.1"/>
    <property type="molecule type" value="Genomic_DNA"/>
</dbReference>
<proteinExistence type="predicted"/>
<gene>
    <name evidence="2" type="ORF">G5C33_15335</name>
</gene>
<protein>
    <submittedName>
        <fullName evidence="2">Uncharacterized protein</fullName>
    </submittedName>
</protein>
<feature type="region of interest" description="Disordered" evidence="1">
    <location>
        <begin position="1"/>
        <end position="21"/>
    </location>
</feature>
<keyword evidence="3" id="KW-1185">Reference proteome</keyword>
<organism evidence="2 3">
    <name type="scientific">Stakelama tenebrarum</name>
    <dbReference type="NCBI Taxonomy" id="2711215"/>
    <lineage>
        <taxon>Bacteria</taxon>
        <taxon>Pseudomonadati</taxon>
        <taxon>Pseudomonadota</taxon>
        <taxon>Alphaproteobacteria</taxon>
        <taxon>Sphingomonadales</taxon>
        <taxon>Sphingomonadaceae</taxon>
        <taxon>Stakelama</taxon>
    </lineage>
</organism>
<dbReference type="Proteomes" id="UP000501568">
    <property type="component" value="Chromosome"/>
</dbReference>
<sequence length="109" mass="11480">MKLDEQQIETIKDKTGLSPIPEEAAADSGLQGHFGENTFYLDAQGVYVFEELETREDGAQAVVEPGAGNGDSVTAIQIAAVERGEGDSDAVTVRSIQPQATTLTVELAA</sequence>